<accession>A0A8B5W4W2</accession>
<dbReference type="AlphaFoldDB" id="A0A8B5W4W2"/>
<feature type="transmembrane region" description="Helical" evidence="6">
    <location>
        <begin position="266"/>
        <end position="283"/>
    </location>
</feature>
<evidence type="ECO:0000256" key="2">
    <source>
        <dbReference type="ARBA" id="ARBA00022475"/>
    </source>
</evidence>
<gene>
    <name evidence="8" type="ORF">AUF17_07985</name>
</gene>
<dbReference type="GO" id="GO:0030420">
    <property type="term" value="P:establishment of competence for transformation"/>
    <property type="evidence" value="ECO:0007669"/>
    <property type="project" value="InterPro"/>
</dbReference>
<feature type="transmembrane region" description="Helical" evidence="6">
    <location>
        <begin position="242"/>
        <end position="260"/>
    </location>
</feature>
<feature type="domain" description="Metallo-beta-lactamase" evidence="7">
    <location>
        <begin position="470"/>
        <end position="673"/>
    </location>
</feature>
<feature type="transmembrane region" description="Helical" evidence="6">
    <location>
        <begin position="31"/>
        <end position="50"/>
    </location>
</feature>
<reference evidence="8 9" key="1">
    <citation type="submission" date="2017-10" db="EMBL/GenBank/DDBJ databases">
        <title>FDA dAtabase for Regulatory Grade micrObial Sequences (FDA-ARGOS): Supporting development and validation of Infectious Disease Dx tests.</title>
        <authorList>
            <person name="Campos J."/>
            <person name="Goldberg B."/>
            <person name="Tallon L.J."/>
            <person name="Sadzewicz L."/>
            <person name="Sengamalay N."/>
            <person name="Ott S."/>
            <person name="Godinez A."/>
            <person name="Nagaraj S."/>
            <person name="Vyas G."/>
            <person name="Aluvathingal J."/>
            <person name="Nadendla S."/>
            <person name="Geyer C."/>
            <person name="Nandy P."/>
            <person name="Hobson J."/>
            <person name="Sichtig H."/>
        </authorList>
    </citation>
    <scope>NUCLEOTIDE SEQUENCE [LARGE SCALE GENOMIC DNA]</scope>
    <source>
        <strain evidence="8 9">FDAARGOS_185</strain>
    </source>
</reference>
<dbReference type="InterPro" id="IPR036866">
    <property type="entry name" value="RibonucZ/Hydroxyglut_hydro"/>
</dbReference>
<dbReference type="NCBIfam" id="TIGR00360">
    <property type="entry name" value="ComEC_N-term"/>
    <property type="match status" value="1"/>
</dbReference>
<proteinExistence type="predicted"/>
<feature type="transmembrane region" description="Helical" evidence="6">
    <location>
        <begin position="290"/>
        <end position="321"/>
    </location>
</feature>
<feature type="transmembrane region" description="Helical" evidence="6">
    <location>
        <begin position="333"/>
        <end position="361"/>
    </location>
</feature>
<dbReference type="Proteomes" id="UP000316316">
    <property type="component" value="Unassembled WGS sequence"/>
</dbReference>
<organism evidence="8 9">
    <name type="scientific">Enterococcus avium</name>
    <name type="common">Streptococcus avium</name>
    <dbReference type="NCBI Taxonomy" id="33945"/>
    <lineage>
        <taxon>Bacteria</taxon>
        <taxon>Bacillati</taxon>
        <taxon>Bacillota</taxon>
        <taxon>Bacilli</taxon>
        <taxon>Lactobacillales</taxon>
        <taxon>Enterococcaceae</taxon>
        <taxon>Enterococcus</taxon>
    </lineage>
</organism>
<dbReference type="CDD" id="cd07731">
    <property type="entry name" value="ComA-like_MBL-fold"/>
    <property type="match status" value="1"/>
</dbReference>
<feature type="transmembrane region" description="Helical" evidence="6">
    <location>
        <begin position="368"/>
        <end position="392"/>
    </location>
</feature>
<evidence type="ECO:0000259" key="7">
    <source>
        <dbReference type="SMART" id="SM00849"/>
    </source>
</evidence>
<sequence>MASLFYQFHLLLLLLLSSLIIRMICMKNCWLWLMVFLCSFFLSLRTYYYVNKIENEPQRITNGYLKIQTDSIKVDGNSLKLTGKIQGKKYFVYNTLKSPAEKAIWQGKALPNMAIVNGDTEDFDNARNLNGFDAKKYYQSLGFTQVLQAKAIKPVKIQRFSISDVRQRLIWRIDRRYSTRLASYIKALIIGYKDAQFADYTSAYKTTGLLHLFTLSGMHIQFYLGGVHLLLKRAGLVRETRLLLLSAVGLLLIILTGSGFSTIRAVVSFLIAFACLTLEIQLSKLDQWSIMLFLLILCFPLVFWSVGAQLSLYFALILSYLNDLRLKKWQQLVLFSAFALPIMIYSFSEWTIIGGLFTILLFPLFEWLILPGCIVLFLGCFLPIPQFLSFLLEQFFRLLEKVLALAAFPNLTIGRPTFTILLFLILIVLLLIDRLKYQRKTYWLLGIAFLLIASVSFSAKGMVAFVDVGQGDSIFIKLPFKQETFLIDTGGRLKFRQKKWQRRQQKHLSDYNLLPFLKSLGCTKIDHLLITHNDADHMGELVNVLDNVKVKNLYLAKGSQIELKKLIQSIKGTKIHLVKKGDTVGNKLKVQILSPEKSTGENDDSLVTYFTLNHQRFLLTGDLETTGEEALIRNYPQLKTDFLKVGHHGSNTSTGKELLEKVRPKYAIISAGKKNRYGHPTQETLTKLNKQKIRVFRTDQQGMIYYHWSATTKWGEIKLLIDFLE</sequence>
<comment type="caution">
    <text evidence="8">The sequence shown here is derived from an EMBL/GenBank/DDBJ whole genome shotgun (WGS) entry which is preliminary data.</text>
</comment>
<evidence type="ECO:0000256" key="1">
    <source>
        <dbReference type="ARBA" id="ARBA00004651"/>
    </source>
</evidence>
<dbReference type="Pfam" id="PF00753">
    <property type="entry name" value="Lactamase_B"/>
    <property type="match status" value="1"/>
</dbReference>
<dbReference type="InterPro" id="IPR035681">
    <property type="entry name" value="ComA-like_MBL"/>
</dbReference>
<feature type="transmembrane region" description="Helical" evidence="6">
    <location>
        <begin position="6"/>
        <end position="24"/>
    </location>
</feature>
<dbReference type="InterPro" id="IPR004797">
    <property type="entry name" value="Competence_ComEC/Rec2"/>
</dbReference>
<name>A0A8B5W4W2_ENTAV</name>
<feature type="transmembrane region" description="Helical" evidence="6">
    <location>
        <begin position="412"/>
        <end position="432"/>
    </location>
</feature>
<evidence type="ECO:0000313" key="8">
    <source>
        <dbReference type="EMBL" id="TRZ34029.1"/>
    </source>
</evidence>
<dbReference type="NCBIfam" id="TIGR00361">
    <property type="entry name" value="ComEC_Rec2"/>
    <property type="match status" value="1"/>
</dbReference>
<evidence type="ECO:0000256" key="6">
    <source>
        <dbReference type="SAM" id="Phobius"/>
    </source>
</evidence>
<dbReference type="PANTHER" id="PTHR30619">
    <property type="entry name" value="DNA INTERNALIZATION/COMPETENCE PROTEIN COMEC/REC2"/>
    <property type="match status" value="1"/>
</dbReference>
<evidence type="ECO:0000256" key="3">
    <source>
        <dbReference type="ARBA" id="ARBA00022692"/>
    </source>
</evidence>
<dbReference type="InterPro" id="IPR052159">
    <property type="entry name" value="Competence_DNA_uptake"/>
</dbReference>
<comment type="subcellular location">
    <subcellularLocation>
        <location evidence="1">Cell membrane</location>
        <topology evidence="1">Multi-pass membrane protein</topology>
    </subcellularLocation>
</comment>
<protein>
    <submittedName>
        <fullName evidence="8">DNA internalization-related competence protein ComEC/Rec2</fullName>
    </submittedName>
</protein>
<evidence type="ECO:0000313" key="9">
    <source>
        <dbReference type="Proteomes" id="UP000316316"/>
    </source>
</evidence>
<evidence type="ECO:0000256" key="4">
    <source>
        <dbReference type="ARBA" id="ARBA00022989"/>
    </source>
</evidence>
<dbReference type="InterPro" id="IPR001279">
    <property type="entry name" value="Metallo-B-lactamas"/>
</dbReference>
<keyword evidence="5 6" id="KW-0472">Membrane</keyword>
<dbReference type="EMBL" id="PDXQ01000001">
    <property type="protein sequence ID" value="TRZ34029.1"/>
    <property type="molecule type" value="Genomic_DNA"/>
</dbReference>
<keyword evidence="2" id="KW-1003">Cell membrane</keyword>
<feature type="transmembrane region" description="Helical" evidence="6">
    <location>
        <begin position="444"/>
        <end position="466"/>
    </location>
</feature>
<dbReference type="Pfam" id="PF03772">
    <property type="entry name" value="Competence"/>
    <property type="match status" value="1"/>
</dbReference>
<feature type="transmembrane region" description="Helical" evidence="6">
    <location>
        <begin position="209"/>
        <end position="230"/>
    </location>
</feature>
<dbReference type="GO" id="GO:0005886">
    <property type="term" value="C:plasma membrane"/>
    <property type="evidence" value="ECO:0007669"/>
    <property type="project" value="UniProtKB-SubCell"/>
</dbReference>
<dbReference type="Gene3D" id="3.60.15.10">
    <property type="entry name" value="Ribonuclease Z/Hydroxyacylglutathione hydrolase-like"/>
    <property type="match status" value="1"/>
</dbReference>
<keyword evidence="4 6" id="KW-1133">Transmembrane helix</keyword>
<dbReference type="PANTHER" id="PTHR30619:SF1">
    <property type="entry name" value="RECOMBINATION PROTEIN 2"/>
    <property type="match status" value="1"/>
</dbReference>
<dbReference type="SUPFAM" id="SSF56281">
    <property type="entry name" value="Metallo-hydrolase/oxidoreductase"/>
    <property type="match status" value="1"/>
</dbReference>
<keyword evidence="3 6" id="KW-0812">Transmembrane</keyword>
<dbReference type="InterPro" id="IPR004477">
    <property type="entry name" value="ComEC_N"/>
</dbReference>
<dbReference type="SMART" id="SM00849">
    <property type="entry name" value="Lactamase_B"/>
    <property type="match status" value="1"/>
</dbReference>
<evidence type="ECO:0000256" key="5">
    <source>
        <dbReference type="ARBA" id="ARBA00023136"/>
    </source>
</evidence>